<sequence length="793" mass="88122">MREKIVSRKPLYIGKVAVLGAGVMGAQIAAHFANSNIETVLFDLPADGDDINGRVNASLKGLKKLKPAPFAAVDVVRQITAANYETDLEQLKDCDLVLEVIAERMDLKNSLFEKIIPYLKDSAILATNSSGLSINELADKMPKRIKKQFCGVHFFNPPRYMSLVEIIAHQDTEVELLNDLESFLVSSLGKNVIRAKDTPNFIANRVGVFSMLVIGYYTEKFQLPLEIVDELTGAKIGRAKSATYRTADVVGLDVFAHVVNTMKEGLADDPWTMLYQLPDFISALVNKGSLGQKTHAGIYKKVDGTLYVIDLLKGDYRLANSKIPDEINIILAEKNLVKRFGLLRASRLPEAQLLWSCYRELFHYCAYHVNDIADTVRDVDLALRWGFGWQSGPFETWQKAGWQQVTRWIEEDIAKGLALSRAGLPQWVHDVAKFDGVYSQQGAYAPVTDQFIARAELDVYKRQLSPQRVVMESTLQGKTLYESDSVRLWTAGDEVAVLSFKSKLCVIGEDVLDGIMTAIATSEKTSKGLVIWQQGEHFSAGANLRQFVQLFKTEGIEGMRKSLEKFQQTTLALRYAKIPVVAAVRGHVFGGGCELMMHCDRAVAALESYIGLVEAGVGLIPAGGGCKEMALRASASIDPYKQVQSYFKNIAMAVATTSVTQARSMHYLQGADITVMHVDEILYIAKQHIHTLVESGYRPPLRPKIPVIGREGIAVMKMMVVNMKDGRFISEHDDLIATKIAEVICGGDLDAGTQVDEAWFLHLEREAFLSLLQTEKTQARIEYMLKMGKPLRN</sequence>
<feature type="domain" description="3-hydroxyacyl-CoA dehydrogenase C-terminal" evidence="9">
    <location>
        <begin position="201"/>
        <end position="300"/>
    </location>
</feature>
<feature type="transmembrane region" description="Helical" evidence="8">
    <location>
        <begin position="12"/>
        <end position="33"/>
    </location>
</feature>
<name>A0AAC8VIB9_PISSA</name>
<dbReference type="Gene3D" id="1.10.1040.50">
    <property type="match status" value="1"/>
</dbReference>
<dbReference type="SUPFAM" id="SSF48179">
    <property type="entry name" value="6-phosphogluconate dehydrogenase C-terminal domain-like"/>
    <property type="match status" value="2"/>
</dbReference>
<dbReference type="Pfam" id="PF00378">
    <property type="entry name" value="ECH_1"/>
    <property type="match status" value="1"/>
</dbReference>
<dbReference type="GO" id="GO:0016042">
    <property type="term" value="P:lipid catabolic process"/>
    <property type="evidence" value="ECO:0007669"/>
    <property type="project" value="UniProtKB-KW"/>
</dbReference>
<dbReference type="EMBL" id="CP012508">
    <property type="protein sequence ID" value="ALB23007.1"/>
    <property type="molecule type" value="Genomic_DNA"/>
</dbReference>
<organism evidence="11 12">
    <name type="scientific">Piscirickettsia salmonis</name>
    <dbReference type="NCBI Taxonomy" id="1238"/>
    <lineage>
        <taxon>Bacteria</taxon>
        <taxon>Pseudomonadati</taxon>
        <taxon>Pseudomonadota</taxon>
        <taxon>Gammaproteobacteria</taxon>
        <taxon>Thiotrichales</taxon>
        <taxon>Piscirickettsiaceae</taxon>
        <taxon>Piscirickettsia</taxon>
    </lineage>
</organism>
<keyword evidence="8" id="KW-0472">Membrane</keyword>
<evidence type="ECO:0000313" key="12">
    <source>
        <dbReference type="Proteomes" id="UP000029558"/>
    </source>
</evidence>
<evidence type="ECO:0000259" key="10">
    <source>
        <dbReference type="Pfam" id="PF02737"/>
    </source>
</evidence>
<keyword evidence="8" id="KW-1133">Transmembrane helix</keyword>
<dbReference type="AlphaFoldDB" id="A0AAC8VIB9"/>
<dbReference type="CDD" id="cd06558">
    <property type="entry name" value="crotonase-like"/>
    <property type="match status" value="1"/>
</dbReference>
<comment type="catalytic activity">
    <reaction evidence="7">
        <text>a (3S)-3-hydroxyacyl-CoA + NAD(+) = a 3-oxoacyl-CoA + NADH + H(+)</text>
        <dbReference type="Rhea" id="RHEA:22432"/>
        <dbReference type="ChEBI" id="CHEBI:15378"/>
        <dbReference type="ChEBI" id="CHEBI:57318"/>
        <dbReference type="ChEBI" id="CHEBI:57540"/>
        <dbReference type="ChEBI" id="CHEBI:57945"/>
        <dbReference type="ChEBI" id="CHEBI:90726"/>
        <dbReference type="EC" id="1.1.1.35"/>
    </reaction>
</comment>
<keyword evidence="8" id="KW-0812">Transmembrane</keyword>
<keyword evidence="3" id="KW-0442">Lipid degradation</keyword>
<evidence type="ECO:0000256" key="5">
    <source>
        <dbReference type="ARBA" id="ARBA00023027"/>
    </source>
</evidence>
<keyword evidence="4 11" id="KW-0560">Oxidoreductase</keyword>
<dbReference type="GO" id="GO:0003857">
    <property type="term" value="F:(3S)-3-hydroxyacyl-CoA dehydrogenase (NAD+) activity"/>
    <property type="evidence" value="ECO:0007669"/>
    <property type="project" value="UniProtKB-EC"/>
</dbReference>
<evidence type="ECO:0000256" key="6">
    <source>
        <dbReference type="ARBA" id="ARBA00023098"/>
    </source>
</evidence>
<feature type="domain" description="3-hydroxyacyl-CoA dehydrogenase NAD binding" evidence="10">
    <location>
        <begin position="15"/>
        <end position="198"/>
    </location>
</feature>
<evidence type="ECO:0000313" key="11">
    <source>
        <dbReference type="EMBL" id="ALB23007.1"/>
    </source>
</evidence>
<dbReference type="Pfam" id="PF00725">
    <property type="entry name" value="3HCDH"/>
    <property type="match status" value="1"/>
</dbReference>
<dbReference type="Gene3D" id="3.40.50.720">
    <property type="entry name" value="NAD(P)-binding Rossmann-like Domain"/>
    <property type="match status" value="1"/>
</dbReference>
<dbReference type="InterPro" id="IPR036291">
    <property type="entry name" value="NAD(P)-bd_dom_sf"/>
</dbReference>
<dbReference type="GO" id="GO:0006631">
    <property type="term" value="P:fatty acid metabolic process"/>
    <property type="evidence" value="ECO:0007669"/>
    <property type="project" value="UniProtKB-KW"/>
</dbReference>
<dbReference type="SUPFAM" id="SSF51735">
    <property type="entry name" value="NAD(P)-binding Rossmann-fold domains"/>
    <property type="match status" value="1"/>
</dbReference>
<dbReference type="InterPro" id="IPR001753">
    <property type="entry name" value="Enoyl-CoA_hydra/iso"/>
</dbReference>
<evidence type="ECO:0000256" key="8">
    <source>
        <dbReference type="SAM" id="Phobius"/>
    </source>
</evidence>
<proteinExistence type="predicted"/>
<gene>
    <name evidence="11" type="ORF">KU39_1827</name>
</gene>
<dbReference type="EC" id="1.1.1.35" evidence="11"/>
<dbReference type="Pfam" id="PF02737">
    <property type="entry name" value="3HCDH_N"/>
    <property type="match status" value="1"/>
</dbReference>
<accession>A0AAC8VIB9</accession>
<evidence type="ECO:0000256" key="1">
    <source>
        <dbReference type="ARBA" id="ARBA00005005"/>
    </source>
</evidence>
<keyword evidence="5" id="KW-0520">NAD</keyword>
<dbReference type="InterPro" id="IPR008927">
    <property type="entry name" value="6-PGluconate_DH-like_C_sf"/>
</dbReference>
<dbReference type="SUPFAM" id="SSF52096">
    <property type="entry name" value="ClpP/crotonase"/>
    <property type="match status" value="1"/>
</dbReference>
<reference evidence="11 12" key="1">
    <citation type="journal article" date="2014" name="Genome Announc.">
        <title>Comparative Genome Analysis of Two Isolates of the Fish Pathogen Piscirickettsia salmonis from Different Hosts Reveals Major Differences in Virulence-Associated Secretion Systems.</title>
        <authorList>
            <person name="Bohle H."/>
            <person name="Henriquez P."/>
            <person name="Grothusen H."/>
            <person name="Navas E."/>
            <person name="Sandoval A."/>
            <person name="Bustamante F."/>
            <person name="Bustos P."/>
            <person name="Mancilla M."/>
        </authorList>
    </citation>
    <scope>NUCLEOTIDE SEQUENCE [LARGE SCALE GENOMIC DNA]</scope>
    <source>
        <strain evidence="12">B1-32597</strain>
    </source>
</reference>
<dbReference type="InterPro" id="IPR006108">
    <property type="entry name" value="3HC_DH_C"/>
</dbReference>
<evidence type="ECO:0000259" key="9">
    <source>
        <dbReference type="Pfam" id="PF00725"/>
    </source>
</evidence>
<keyword evidence="2" id="KW-0276">Fatty acid metabolism</keyword>
<evidence type="ECO:0000256" key="7">
    <source>
        <dbReference type="ARBA" id="ARBA00049556"/>
    </source>
</evidence>
<dbReference type="GO" id="GO:0070403">
    <property type="term" value="F:NAD+ binding"/>
    <property type="evidence" value="ECO:0007669"/>
    <property type="project" value="InterPro"/>
</dbReference>
<evidence type="ECO:0000256" key="4">
    <source>
        <dbReference type="ARBA" id="ARBA00023002"/>
    </source>
</evidence>
<comment type="pathway">
    <text evidence="1">Lipid metabolism; fatty acid beta-oxidation.</text>
</comment>
<dbReference type="PANTHER" id="PTHR48075">
    <property type="entry name" value="3-HYDROXYACYL-COA DEHYDROGENASE FAMILY PROTEIN"/>
    <property type="match status" value="1"/>
</dbReference>
<dbReference type="PANTHER" id="PTHR48075:SF7">
    <property type="entry name" value="3-HYDROXYACYL-COA DEHYDROGENASE-RELATED"/>
    <property type="match status" value="1"/>
</dbReference>
<evidence type="ECO:0000256" key="2">
    <source>
        <dbReference type="ARBA" id="ARBA00022832"/>
    </source>
</evidence>
<protein>
    <submittedName>
        <fullName evidence="11">Enoyl-CoA hydratase/isomerase family protein</fullName>
        <ecNumber evidence="11">1.1.1.35</ecNumber>
    </submittedName>
</protein>
<dbReference type="Gene3D" id="3.90.226.10">
    <property type="entry name" value="2-enoyl-CoA Hydratase, Chain A, domain 1"/>
    <property type="match status" value="1"/>
</dbReference>
<dbReference type="Proteomes" id="UP000029558">
    <property type="component" value="Chromosome"/>
</dbReference>
<dbReference type="InterPro" id="IPR029045">
    <property type="entry name" value="ClpP/crotonase-like_dom_sf"/>
</dbReference>
<keyword evidence="6" id="KW-0443">Lipid metabolism</keyword>
<evidence type="ECO:0000256" key="3">
    <source>
        <dbReference type="ARBA" id="ARBA00022963"/>
    </source>
</evidence>
<dbReference type="InterPro" id="IPR006176">
    <property type="entry name" value="3-OHacyl-CoA_DH_NAD-bd"/>
</dbReference>